<proteinExistence type="predicted"/>
<protein>
    <submittedName>
        <fullName evidence="1">Uncharacterized protein</fullName>
    </submittedName>
</protein>
<sequence>MNAAVTAVVTVVTSGVVAFLTVMFSGRQQRRAADRSERDQVNARYLNPLRWQAAEVHYRLAVIGAAVERTGSYAPALAVDRPSQVEGKDPAWFNGHGCALLSAAYLIAGLFAQLKRVRDDFPYLRLAGGDDTRFAALIVRVQLAFLREGGVYYAVQPSIGDDVLCDEGNRVRTYREFCELLMDPERRVWLDILIHFTLETAQGRKQQRLHDVLEAVRDLSDFLDRSLAGGQSLRARWAAEGARMDARDTARIPVPPRR</sequence>
<dbReference type="EMBL" id="BMVO01000008">
    <property type="protein sequence ID" value="GHB05696.1"/>
    <property type="molecule type" value="Genomic_DNA"/>
</dbReference>
<evidence type="ECO:0000313" key="2">
    <source>
        <dbReference type="Proteomes" id="UP000599437"/>
    </source>
</evidence>
<gene>
    <name evidence="1" type="ORF">GCM10010346_31040</name>
</gene>
<dbReference type="Proteomes" id="UP000599437">
    <property type="component" value="Unassembled WGS sequence"/>
</dbReference>
<name>A0ABQ3DMF4_9ACTN</name>
<dbReference type="RefSeq" id="WP_189715335.1">
    <property type="nucleotide sequence ID" value="NZ_BMVO01000008.1"/>
</dbReference>
<accession>A0ABQ3DMF4</accession>
<comment type="caution">
    <text evidence="1">The sequence shown here is derived from an EMBL/GenBank/DDBJ whole genome shotgun (WGS) entry which is preliminary data.</text>
</comment>
<evidence type="ECO:0000313" key="1">
    <source>
        <dbReference type="EMBL" id="GHB05696.1"/>
    </source>
</evidence>
<reference evidence="2" key="1">
    <citation type="journal article" date="2019" name="Int. J. Syst. Evol. Microbiol.">
        <title>The Global Catalogue of Microorganisms (GCM) 10K type strain sequencing project: providing services to taxonomists for standard genome sequencing and annotation.</title>
        <authorList>
            <consortium name="The Broad Institute Genomics Platform"/>
            <consortium name="The Broad Institute Genome Sequencing Center for Infectious Disease"/>
            <person name="Wu L."/>
            <person name="Ma J."/>
        </authorList>
    </citation>
    <scope>NUCLEOTIDE SEQUENCE [LARGE SCALE GENOMIC DNA]</scope>
    <source>
        <strain evidence="2">JCM 4737</strain>
    </source>
</reference>
<keyword evidence="2" id="KW-1185">Reference proteome</keyword>
<organism evidence="1 2">
    <name type="scientific">Streptomyces chryseus</name>
    <dbReference type="NCBI Taxonomy" id="68186"/>
    <lineage>
        <taxon>Bacteria</taxon>
        <taxon>Bacillati</taxon>
        <taxon>Actinomycetota</taxon>
        <taxon>Actinomycetes</taxon>
        <taxon>Kitasatosporales</taxon>
        <taxon>Streptomycetaceae</taxon>
        <taxon>Streptomyces</taxon>
    </lineage>
</organism>